<protein>
    <submittedName>
        <fullName evidence="2">Uncharacterized protein</fullName>
    </submittedName>
</protein>
<organism evidence="1 2">
    <name type="scientific">Parascaris equorum</name>
    <name type="common">Equine roundworm</name>
    <dbReference type="NCBI Taxonomy" id="6256"/>
    <lineage>
        <taxon>Eukaryota</taxon>
        <taxon>Metazoa</taxon>
        <taxon>Ecdysozoa</taxon>
        <taxon>Nematoda</taxon>
        <taxon>Chromadorea</taxon>
        <taxon>Rhabditida</taxon>
        <taxon>Spirurina</taxon>
        <taxon>Ascaridomorpha</taxon>
        <taxon>Ascaridoidea</taxon>
        <taxon>Ascarididae</taxon>
        <taxon>Parascaris</taxon>
    </lineage>
</organism>
<name>A0A914RND8_PAREQ</name>
<reference evidence="2" key="1">
    <citation type="submission" date="2022-11" db="UniProtKB">
        <authorList>
            <consortium name="WormBaseParasite"/>
        </authorList>
    </citation>
    <scope>IDENTIFICATION</scope>
</reference>
<evidence type="ECO:0000313" key="2">
    <source>
        <dbReference type="WBParaSite" id="PEQ_0000781601-mRNA-1"/>
    </source>
</evidence>
<dbReference type="Proteomes" id="UP000887564">
    <property type="component" value="Unplaced"/>
</dbReference>
<dbReference type="WBParaSite" id="PEQ_0000781601-mRNA-1">
    <property type="protein sequence ID" value="PEQ_0000781601-mRNA-1"/>
    <property type="gene ID" value="PEQ_0000781601"/>
</dbReference>
<dbReference type="AlphaFoldDB" id="A0A914RND8"/>
<accession>A0A914RND8</accession>
<sequence length="226" mass="26048">MIISENSSPTEELYTSLTLYRYVMTFRERTKRCDNTHPDIIQGPVSAMNTMSELELEDDCRFRPTTENYTSDSRQRSDPFRRWDNEAYRFIIGNRDNKIYRYQIECPCGIDAKRTETTNDAFNNEYLFAKFGDIGFNSTGHVAASWVLLQAVGFFGDKLLRPAAERHFMKAATPKISGGIELYLLNCFSSLIEKKFVLIDRSYNVRIFLHGEGEGGMNLVMVCDSF</sequence>
<proteinExistence type="predicted"/>
<keyword evidence="1" id="KW-1185">Reference proteome</keyword>
<evidence type="ECO:0000313" key="1">
    <source>
        <dbReference type="Proteomes" id="UP000887564"/>
    </source>
</evidence>